<sequence>MKRDYDFSKRTKNPYASKLPKQQVAIRLDAETNAYFTQMAQKYGLSVEDLINLYLTDCVKKNRVLEYSFPEPSR</sequence>
<protein>
    <recommendedName>
        <fullName evidence="2">Antitoxin</fullName>
    </recommendedName>
</protein>
<gene>
    <name evidence="1" type="ORF">SDC9_152079</name>
</gene>
<evidence type="ECO:0000313" key="1">
    <source>
        <dbReference type="EMBL" id="MPN04831.1"/>
    </source>
</evidence>
<proteinExistence type="predicted"/>
<reference evidence="1" key="1">
    <citation type="submission" date="2019-08" db="EMBL/GenBank/DDBJ databases">
        <authorList>
            <person name="Kucharzyk K."/>
            <person name="Murdoch R.W."/>
            <person name="Higgins S."/>
            <person name="Loffler F."/>
        </authorList>
    </citation>
    <scope>NUCLEOTIDE SEQUENCE</scope>
</reference>
<evidence type="ECO:0008006" key="2">
    <source>
        <dbReference type="Google" id="ProtNLM"/>
    </source>
</evidence>
<comment type="caution">
    <text evidence="1">The sequence shown here is derived from an EMBL/GenBank/DDBJ whole genome shotgun (WGS) entry which is preliminary data.</text>
</comment>
<organism evidence="1">
    <name type="scientific">bioreactor metagenome</name>
    <dbReference type="NCBI Taxonomy" id="1076179"/>
    <lineage>
        <taxon>unclassified sequences</taxon>
        <taxon>metagenomes</taxon>
        <taxon>ecological metagenomes</taxon>
    </lineage>
</organism>
<name>A0A645ES40_9ZZZZ</name>
<dbReference type="EMBL" id="VSSQ01050750">
    <property type="protein sequence ID" value="MPN04831.1"/>
    <property type="molecule type" value="Genomic_DNA"/>
</dbReference>
<dbReference type="InterPro" id="IPR007337">
    <property type="entry name" value="RelB/DinJ"/>
</dbReference>
<dbReference type="AlphaFoldDB" id="A0A645ES40"/>
<dbReference type="Pfam" id="PF04221">
    <property type="entry name" value="RelB"/>
    <property type="match status" value="1"/>
</dbReference>
<accession>A0A645ES40</accession>